<comment type="caution">
    <text evidence="6">The sequence shown here is derived from an EMBL/GenBank/DDBJ whole genome shotgun (WGS) entry which is preliminary data.</text>
</comment>
<name>A0A2H0TKE0_9BACT</name>
<dbReference type="SFLD" id="SFLDG01067">
    <property type="entry name" value="SPASM/twitch_domain_containing"/>
    <property type="match status" value="1"/>
</dbReference>
<dbReference type="GO" id="GO:0003824">
    <property type="term" value="F:catalytic activity"/>
    <property type="evidence" value="ECO:0007669"/>
    <property type="project" value="InterPro"/>
</dbReference>
<protein>
    <recommendedName>
        <fullName evidence="5">Radical SAM core domain-containing protein</fullName>
    </recommendedName>
</protein>
<feature type="domain" description="Radical SAM core" evidence="5">
    <location>
        <begin position="20"/>
        <end position="240"/>
    </location>
</feature>
<dbReference type="InterPro" id="IPR050377">
    <property type="entry name" value="Radical_SAM_PqqE_MftC-like"/>
</dbReference>
<dbReference type="InterPro" id="IPR058240">
    <property type="entry name" value="rSAM_sf"/>
</dbReference>
<keyword evidence="3" id="KW-0408">Iron</keyword>
<dbReference type="Pfam" id="PF04055">
    <property type="entry name" value="Radical_SAM"/>
    <property type="match status" value="1"/>
</dbReference>
<evidence type="ECO:0000259" key="5">
    <source>
        <dbReference type="PROSITE" id="PS51918"/>
    </source>
</evidence>
<dbReference type="EMBL" id="PFCI01000015">
    <property type="protein sequence ID" value="PIR72300.1"/>
    <property type="molecule type" value="Genomic_DNA"/>
</dbReference>
<dbReference type="SUPFAM" id="SSF102114">
    <property type="entry name" value="Radical SAM enzymes"/>
    <property type="match status" value="1"/>
</dbReference>
<dbReference type="PANTHER" id="PTHR11228:SF7">
    <property type="entry name" value="PQQA PEPTIDE CYCLASE"/>
    <property type="match status" value="1"/>
</dbReference>
<organism evidence="6 7">
    <name type="scientific">Candidatus Nealsonbacteria bacterium CG10_big_fil_rev_8_21_14_0_10_36_228</name>
    <dbReference type="NCBI Taxonomy" id="1974708"/>
    <lineage>
        <taxon>Bacteria</taxon>
        <taxon>Candidatus Nealsoniibacteriota</taxon>
    </lineage>
</organism>
<dbReference type="Gene3D" id="3.20.20.70">
    <property type="entry name" value="Aldolase class I"/>
    <property type="match status" value="1"/>
</dbReference>
<keyword evidence="2" id="KW-0479">Metal-binding</keyword>
<evidence type="ECO:0000256" key="4">
    <source>
        <dbReference type="ARBA" id="ARBA00023014"/>
    </source>
</evidence>
<keyword evidence="4" id="KW-0411">Iron-sulfur</keyword>
<dbReference type="SFLD" id="SFLDS00029">
    <property type="entry name" value="Radical_SAM"/>
    <property type="match status" value="1"/>
</dbReference>
<dbReference type="AlphaFoldDB" id="A0A2H0TKE0"/>
<keyword evidence="1" id="KW-0949">S-adenosyl-L-methionine</keyword>
<evidence type="ECO:0000313" key="6">
    <source>
        <dbReference type="EMBL" id="PIR72300.1"/>
    </source>
</evidence>
<dbReference type="InterPro" id="IPR006638">
    <property type="entry name" value="Elp3/MiaA/NifB-like_rSAM"/>
</dbReference>
<dbReference type="PANTHER" id="PTHR11228">
    <property type="entry name" value="RADICAL SAM DOMAIN PROTEIN"/>
    <property type="match status" value="1"/>
</dbReference>
<dbReference type="GO" id="GO:0046872">
    <property type="term" value="F:metal ion binding"/>
    <property type="evidence" value="ECO:0007669"/>
    <property type="project" value="UniProtKB-KW"/>
</dbReference>
<proteinExistence type="predicted"/>
<evidence type="ECO:0000313" key="7">
    <source>
        <dbReference type="Proteomes" id="UP000237006"/>
    </source>
</evidence>
<evidence type="ECO:0000256" key="3">
    <source>
        <dbReference type="ARBA" id="ARBA00023004"/>
    </source>
</evidence>
<dbReference type="Proteomes" id="UP000237006">
    <property type="component" value="Unassembled WGS sequence"/>
</dbReference>
<evidence type="ECO:0000256" key="1">
    <source>
        <dbReference type="ARBA" id="ARBA00022691"/>
    </source>
</evidence>
<dbReference type="InterPro" id="IPR013785">
    <property type="entry name" value="Aldolase_TIM"/>
</dbReference>
<dbReference type="InterPro" id="IPR007197">
    <property type="entry name" value="rSAM"/>
</dbReference>
<sequence length="330" mass="37803">MKKVSLLDKIRFLKGRILSLINNQLLAVSFEVTLSCNCNCRHCDLGGFKSNEGQIKPSDYANLVKALKPLVVQLSGGEPLLRKDILDIVKAINQFGGLPYTILVTNGVLLNEEIYLKLKEAGLDQLSISLDFPDERHDWFRRHPGLFNHLKETVPKLAKYGFKDIILNSCITKDNFREVILLAKKAIEWGVLISYSAYTSLRTGNEEFAFSSEEDLRALRQSILQLIEFKRKTNSIINSETVLLKFLKFLEKGYMPNCKAGLKFLIVMPDGILVPCSLRREKFSNLKNLRENFSKNNQCSSCYVAIRCYSERSIFEEIKELPHYLRLVQK</sequence>
<dbReference type="SMART" id="SM00729">
    <property type="entry name" value="Elp3"/>
    <property type="match status" value="1"/>
</dbReference>
<gene>
    <name evidence="6" type="ORF">COU41_00600</name>
</gene>
<reference evidence="7" key="1">
    <citation type="submission" date="2017-09" db="EMBL/GenBank/DDBJ databases">
        <title>Depth-based differentiation of microbial function through sediment-hosted aquifers and enrichment of novel symbionts in the deep terrestrial subsurface.</title>
        <authorList>
            <person name="Probst A.J."/>
            <person name="Ladd B."/>
            <person name="Jarett J.K."/>
            <person name="Geller-Mcgrath D.E."/>
            <person name="Sieber C.M.K."/>
            <person name="Emerson J.B."/>
            <person name="Anantharaman K."/>
            <person name="Thomas B.C."/>
            <person name="Malmstrom R."/>
            <person name="Stieglmeier M."/>
            <person name="Klingl A."/>
            <person name="Woyke T."/>
            <person name="Ryan C.M."/>
            <person name="Banfield J.F."/>
        </authorList>
    </citation>
    <scope>NUCLEOTIDE SEQUENCE [LARGE SCALE GENOMIC DNA]</scope>
</reference>
<dbReference type="CDD" id="cd01335">
    <property type="entry name" value="Radical_SAM"/>
    <property type="match status" value="1"/>
</dbReference>
<dbReference type="PROSITE" id="PS51918">
    <property type="entry name" value="RADICAL_SAM"/>
    <property type="match status" value="1"/>
</dbReference>
<accession>A0A2H0TKE0</accession>
<evidence type="ECO:0000256" key="2">
    <source>
        <dbReference type="ARBA" id="ARBA00022723"/>
    </source>
</evidence>
<dbReference type="GO" id="GO:0051536">
    <property type="term" value="F:iron-sulfur cluster binding"/>
    <property type="evidence" value="ECO:0007669"/>
    <property type="project" value="UniProtKB-KW"/>
</dbReference>